<accession>A0A8X6XNP1</accession>
<organism evidence="1 2">
    <name type="scientific">Trichonephila inaurata madagascariensis</name>
    <dbReference type="NCBI Taxonomy" id="2747483"/>
    <lineage>
        <taxon>Eukaryota</taxon>
        <taxon>Metazoa</taxon>
        <taxon>Ecdysozoa</taxon>
        <taxon>Arthropoda</taxon>
        <taxon>Chelicerata</taxon>
        <taxon>Arachnida</taxon>
        <taxon>Araneae</taxon>
        <taxon>Araneomorphae</taxon>
        <taxon>Entelegynae</taxon>
        <taxon>Araneoidea</taxon>
        <taxon>Nephilidae</taxon>
        <taxon>Trichonephila</taxon>
        <taxon>Trichonephila inaurata</taxon>
    </lineage>
</organism>
<gene>
    <name evidence="1" type="ORF">TNIN_166171</name>
</gene>
<dbReference type="EMBL" id="BMAV01011453">
    <property type="protein sequence ID" value="GFY57352.1"/>
    <property type="molecule type" value="Genomic_DNA"/>
</dbReference>
<reference evidence="1" key="1">
    <citation type="submission" date="2020-08" db="EMBL/GenBank/DDBJ databases">
        <title>Multicomponent nature underlies the extraordinary mechanical properties of spider dragline silk.</title>
        <authorList>
            <person name="Kono N."/>
            <person name="Nakamura H."/>
            <person name="Mori M."/>
            <person name="Yoshida Y."/>
            <person name="Ohtoshi R."/>
            <person name="Malay A.D."/>
            <person name="Moran D.A.P."/>
            <person name="Tomita M."/>
            <person name="Numata K."/>
            <person name="Arakawa K."/>
        </authorList>
    </citation>
    <scope>NUCLEOTIDE SEQUENCE</scope>
</reference>
<protein>
    <submittedName>
        <fullName evidence="1">Uncharacterized protein</fullName>
    </submittedName>
</protein>
<evidence type="ECO:0000313" key="1">
    <source>
        <dbReference type="EMBL" id="GFY57352.1"/>
    </source>
</evidence>
<comment type="caution">
    <text evidence="1">The sequence shown here is derived from an EMBL/GenBank/DDBJ whole genome shotgun (WGS) entry which is preliminary data.</text>
</comment>
<name>A0A8X6XNP1_9ARAC</name>
<feature type="non-terminal residue" evidence="1">
    <location>
        <position position="68"/>
    </location>
</feature>
<evidence type="ECO:0000313" key="2">
    <source>
        <dbReference type="Proteomes" id="UP000886998"/>
    </source>
</evidence>
<proteinExistence type="predicted"/>
<keyword evidence="2" id="KW-1185">Reference proteome</keyword>
<dbReference type="Proteomes" id="UP000886998">
    <property type="component" value="Unassembled WGS sequence"/>
</dbReference>
<sequence length="68" mass="7732">MLWDRIKATINSPTPSRRSINILARANDSLPPHHLLPAVTDTRVSGRRQPKPVPVFDFVNAVSFRRPF</sequence>
<dbReference type="AlphaFoldDB" id="A0A8X6XNP1"/>
<dbReference type="OrthoDB" id="10625654at2759"/>